<accession>A0A5D3C143</accession>
<sequence>MLQKKFVHRFKLPAKVADHRPKNLSLHNLSALFYHCFIIPQRKGETSKRHSSSHSNPSEKKRKAEFVSQFSVSSEEFDQFEKSDETEKQRSKEPIEVDLNALF</sequence>
<reference evidence="2 3" key="1">
    <citation type="submission" date="2019-08" db="EMBL/GenBank/DDBJ databases">
        <title>Draft genome sequences of two oriental melons (Cucumis melo L. var makuwa).</title>
        <authorList>
            <person name="Kwon S.-Y."/>
        </authorList>
    </citation>
    <scope>NUCLEOTIDE SEQUENCE [LARGE SCALE GENOMIC DNA]</scope>
    <source>
        <strain evidence="3">cv. Chang Bougi</strain>
        <tissue evidence="2">Leaf</tissue>
    </source>
</reference>
<proteinExistence type="predicted"/>
<feature type="compositionally biased region" description="Basic and acidic residues" evidence="1">
    <location>
        <begin position="79"/>
        <end position="95"/>
    </location>
</feature>
<gene>
    <name evidence="2" type="ORF">E5676_scaffold98G001260</name>
</gene>
<feature type="region of interest" description="Disordered" evidence="1">
    <location>
        <begin position="43"/>
        <end position="103"/>
    </location>
</feature>
<evidence type="ECO:0000256" key="1">
    <source>
        <dbReference type="SAM" id="MobiDB-lite"/>
    </source>
</evidence>
<dbReference type="AlphaFoldDB" id="A0A5D3C143"/>
<evidence type="ECO:0000313" key="3">
    <source>
        <dbReference type="Proteomes" id="UP000321947"/>
    </source>
</evidence>
<evidence type="ECO:0000313" key="2">
    <source>
        <dbReference type="EMBL" id="TYK05663.1"/>
    </source>
</evidence>
<protein>
    <submittedName>
        <fullName evidence="2">Uncharacterized protein</fullName>
    </submittedName>
</protein>
<dbReference type="EMBL" id="SSTD01013776">
    <property type="protein sequence ID" value="TYK05663.1"/>
    <property type="molecule type" value="Genomic_DNA"/>
</dbReference>
<organism evidence="2 3">
    <name type="scientific">Cucumis melo var. makuwa</name>
    <name type="common">Oriental melon</name>
    <dbReference type="NCBI Taxonomy" id="1194695"/>
    <lineage>
        <taxon>Eukaryota</taxon>
        <taxon>Viridiplantae</taxon>
        <taxon>Streptophyta</taxon>
        <taxon>Embryophyta</taxon>
        <taxon>Tracheophyta</taxon>
        <taxon>Spermatophyta</taxon>
        <taxon>Magnoliopsida</taxon>
        <taxon>eudicotyledons</taxon>
        <taxon>Gunneridae</taxon>
        <taxon>Pentapetalae</taxon>
        <taxon>rosids</taxon>
        <taxon>fabids</taxon>
        <taxon>Cucurbitales</taxon>
        <taxon>Cucurbitaceae</taxon>
        <taxon>Benincaseae</taxon>
        <taxon>Cucumis</taxon>
    </lineage>
</organism>
<comment type="caution">
    <text evidence="2">The sequence shown here is derived from an EMBL/GenBank/DDBJ whole genome shotgun (WGS) entry which is preliminary data.</text>
</comment>
<dbReference type="Proteomes" id="UP000321947">
    <property type="component" value="Unassembled WGS sequence"/>
</dbReference>
<name>A0A5D3C143_CUCMM</name>